<feature type="region of interest" description="Disordered" evidence="2">
    <location>
        <begin position="485"/>
        <end position="514"/>
    </location>
</feature>
<dbReference type="PANTHER" id="PTHR12353">
    <property type="entry name" value="DISKS LARGE-ASSOCIATED PROTEIN DAP SAP90/PSD-95-ASSOCIATED PROTEIN"/>
    <property type="match status" value="1"/>
</dbReference>
<reference evidence="3 4" key="1">
    <citation type="submission" date="2023-10" db="EMBL/GenBank/DDBJ databases">
        <title>Genomes of two closely related lineages of the louse Polyplax serrata with different host specificities.</title>
        <authorList>
            <person name="Martinu J."/>
            <person name="Tarabai H."/>
            <person name="Stefka J."/>
            <person name="Hypsa V."/>
        </authorList>
    </citation>
    <scope>NUCLEOTIDE SEQUENCE [LARGE SCALE GENOMIC DNA]</scope>
    <source>
        <strain evidence="3">HR10_N</strain>
    </source>
</reference>
<feature type="region of interest" description="Disordered" evidence="2">
    <location>
        <begin position="636"/>
        <end position="717"/>
    </location>
</feature>
<comment type="similarity">
    <text evidence="1">Belongs to the SAPAP family.</text>
</comment>
<gene>
    <name evidence="3" type="ORF">RUM43_011877</name>
</gene>
<dbReference type="Pfam" id="PF03359">
    <property type="entry name" value="GKAP"/>
    <property type="match status" value="1"/>
</dbReference>
<proteinExistence type="inferred from homology"/>
<dbReference type="GO" id="GO:0060090">
    <property type="term" value="F:molecular adaptor activity"/>
    <property type="evidence" value="ECO:0007669"/>
    <property type="project" value="TreeGrafter"/>
</dbReference>
<dbReference type="AlphaFoldDB" id="A0AAN8NYW6"/>
<accession>A0AAN8NYW6</accession>
<feature type="compositionally biased region" description="Polar residues" evidence="2">
    <location>
        <begin position="392"/>
        <end position="409"/>
    </location>
</feature>
<feature type="compositionally biased region" description="Basic and acidic residues" evidence="2">
    <location>
        <begin position="667"/>
        <end position="717"/>
    </location>
</feature>
<feature type="compositionally biased region" description="Polar residues" evidence="2">
    <location>
        <begin position="636"/>
        <end position="666"/>
    </location>
</feature>
<evidence type="ECO:0008006" key="5">
    <source>
        <dbReference type="Google" id="ProtNLM"/>
    </source>
</evidence>
<dbReference type="Proteomes" id="UP001372834">
    <property type="component" value="Unassembled WGS sequence"/>
</dbReference>
<protein>
    <recommendedName>
        <fullName evidence="5">Disks large-associated protein 1</fullName>
    </recommendedName>
</protein>
<dbReference type="PANTHER" id="PTHR12353:SF31">
    <property type="entry name" value="LD44824P"/>
    <property type="match status" value="1"/>
</dbReference>
<dbReference type="InterPro" id="IPR005026">
    <property type="entry name" value="SAPAP"/>
</dbReference>
<evidence type="ECO:0000313" key="4">
    <source>
        <dbReference type="Proteomes" id="UP001372834"/>
    </source>
</evidence>
<feature type="region of interest" description="Disordered" evidence="2">
    <location>
        <begin position="384"/>
        <end position="409"/>
    </location>
</feature>
<feature type="region of interest" description="Disordered" evidence="2">
    <location>
        <begin position="427"/>
        <end position="461"/>
    </location>
</feature>
<comment type="caution">
    <text evidence="3">The sequence shown here is derived from an EMBL/GenBank/DDBJ whole genome shotgun (WGS) entry which is preliminary data.</text>
</comment>
<feature type="compositionally biased region" description="Basic and acidic residues" evidence="2">
    <location>
        <begin position="439"/>
        <end position="461"/>
    </location>
</feature>
<evidence type="ECO:0000256" key="1">
    <source>
        <dbReference type="ARBA" id="ARBA00008839"/>
    </source>
</evidence>
<name>A0AAN8NYW6_POLSC</name>
<organism evidence="3 4">
    <name type="scientific">Polyplax serrata</name>
    <name type="common">Common mouse louse</name>
    <dbReference type="NCBI Taxonomy" id="468196"/>
    <lineage>
        <taxon>Eukaryota</taxon>
        <taxon>Metazoa</taxon>
        <taxon>Ecdysozoa</taxon>
        <taxon>Arthropoda</taxon>
        <taxon>Hexapoda</taxon>
        <taxon>Insecta</taxon>
        <taxon>Pterygota</taxon>
        <taxon>Neoptera</taxon>
        <taxon>Paraneoptera</taxon>
        <taxon>Psocodea</taxon>
        <taxon>Troctomorpha</taxon>
        <taxon>Phthiraptera</taxon>
        <taxon>Anoplura</taxon>
        <taxon>Polyplacidae</taxon>
        <taxon>Polyplax</taxon>
    </lineage>
</organism>
<dbReference type="GO" id="GO:0098978">
    <property type="term" value="C:glutamatergic synapse"/>
    <property type="evidence" value="ECO:0007669"/>
    <property type="project" value="TreeGrafter"/>
</dbReference>
<dbReference type="GO" id="GO:0099572">
    <property type="term" value="C:postsynaptic specialization"/>
    <property type="evidence" value="ECO:0007669"/>
    <property type="project" value="TreeGrafter"/>
</dbReference>
<evidence type="ECO:0000256" key="2">
    <source>
        <dbReference type="SAM" id="MobiDB-lite"/>
    </source>
</evidence>
<evidence type="ECO:0000313" key="3">
    <source>
        <dbReference type="EMBL" id="KAK6634476.1"/>
    </source>
</evidence>
<sequence>MCQHACVISKRSHHRTFDGSVALSSYFTLLPEAPVVNNPPVRLKLTLKRCVTCNNSPGDSFEKCSLRYATKAAAAAPDFWLKKKTTEKINSYELYSSEMSSIRTGELNCKIYSGDHGTIMKTKNFIKIERDETESHMSRLRQHSETPEYVKRTAKLFESVKSFDEPEMKNGVDTNKKHSTTTEERYYLETRIEGRPVEGNISLDSIDGELNKKPSYLGVSCSNSGYRNVINYDSKLREGLCSNSPRESLVLCNSRLRESSPMRRDLDFNLRNGRHGESIGLTGKPKAEAESRVTSNGISQTGKFVNISTSTKTISTFRNSQDVAERKETSNGVGANVNLKQILNGESGTGRRGYSGLGFSPKILKSPEKNCNSFLRSINSFENNCRNKSEGTRSGSYSRAEQQSTSDSINSIQQRIERLYGPGALAHGFYGQKSSPRGKGMDDTENHVSDSFVEKSGDRDPNKLPISLSSLTCPPVSSAVTLHPTQNGDSIPLANSKPEVATTEKLVEPEEADDSQTEKNGLYFLKLLKKETDRLLQLATFAESELENGENLPEEINGKLRAAAGKARLLVCQKLHQFEGLCQKNMNEQPSEPFPTTSEDLAGFWDMVMLQIVQVYSVFDELEELKKNNWKVSQTKAETTSPAQTNGSQSQSQAKSTVRKSTQASGTKEKTSEKAEAAKKAREETRRKMLEDRRKKMKELKENKMVSKEDEVEIFAK</sequence>
<dbReference type="GO" id="GO:0023052">
    <property type="term" value="P:signaling"/>
    <property type="evidence" value="ECO:0007669"/>
    <property type="project" value="InterPro"/>
</dbReference>
<dbReference type="EMBL" id="JAWJWE010000005">
    <property type="protein sequence ID" value="KAK6634476.1"/>
    <property type="molecule type" value="Genomic_DNA"/>
</dbReference>